<protein>
    <submittedName>
        <fullName evidence="1">Uncharacterized protein</fullName>
    </submittedName>
</protein>
<evidence type="ECO:0000313" key="1">
    <source>
        <dbReference type="EMBL" id="KAJ6649768.1"/>
    </source>
</evidence>
<comment type="caution">
    <text evidence="1">The sequence shown here is derived from an EMBL/GenBank/DDBJ whole genome shotgun (WGS) entry which is preliminary data.</text>
</comment>
<sequence length="233" mass="25915">MEDVIKPEKKCVSVRLVRDKSEIIIFQLPPELGLGLPNITDPKIKTEPMENSLSPYHRYANTISPSPQPLSPVTPAIINPTPYNITSNTTQFATHPMIPQFIQTIQTSPQQFNQNPFNIQPINSAMKTSPSNEEPVASTYANINEPNAALSLLLDMDNQQFTHINSGELSSLSLSFLDGHFVSNTATEPPRADVTNQLEQDNMTDSFTRFATEAIRELNDLDTYSNNGNNNKI</sequence>
<name>A0A9Q0NGN4_9DIPT</name>
<proteinExistence type="predicted"/>
<keyword evidence="2" id="KW-1185">Reference proteome</keyword>
<accession>A0A9Q0NGN4</accession>
<dbReference type="AlphaFoldDB" id="A0A9Q0NGN4"/>
<evidence type="ECO:0000313" key="2">
    <source>
        <dbReference type="Proteomes" id="UP001151699"/>
    </source>
</evidence>
<dbReference type="Proteomes" id="UP001151699">
    <property type="component" value="Chromosome A"/>
</dbReference>
<organism evidence="1 2">
    <name type="scientific">Pseudolycoriella hygida</name>
    <dbReference type="NCBI Taxonomy" id="35572"/>
    <lineage>
        <taxon>Eukaryota</taxon>
        <taxon>Metazoa</taxon>
        <taxon>Ecdysozoa</taxon>
        <taxon>Arthropoda</taxon>
        <taxon>Hexapoda</taxon>
        <taxon>Insecta</taxon>
        <taxon>Pterygota</taxon>
        <taxon>Neoptera</taxon>
        <taxon>Endopterygota</taxon>
        <taxon>Diptera</taxon>
        <taxon>Nematocera</taxon>
        <taxon>Sciaroidea</taxon>
        <taxon>Sciaridae</taxon>
        <taxon>Pseudolycoriella</taxon>
    </lineage>
</organism>
<dbReference type="EMBL" id="WJQU01000001">
    <property type="protein sequence ID" value="KAJ6649768.1"/>
    <property type="molecule type" value="Genomic_DNA"/>
</dbReference>
<gene>
    <name evidence="1" type="ORF">Bhyg_05008</name>
</gene>
<dbReference type="OrthoDB" id="10400116at2759"/>
<reference evidence="1" key="1">
    <citation type="submission" date="2022-07" db="EMBL/GenBank/DDBJ databases">
        <authorList>
            <person name="Trinca V."/>
            <person name="Uliana J.V.C."/>
            <person name="Torres T.T."/>
            <person name="Ward R.J."/>
            <person name="Monesi N."/>
        </authorList>
    </citation>
    <scope>NUCLEOTIDE SEQUENCE</scope>
    <source>
        <strain evidence="1">HSMRA1968</strain>
        <tissue evidence="1">Whole embryos</tissue>
    </source>
</reference>